<name>A0ABT4AS95_9ACTN</name>
<keyword evidence="1" id="KW-0472">Membrane</keyword>
<keyword evidence="1" id="KW-0812">Transmembrane</keyword>
<evidence type="ECO:0000313" key="3">
    <source>
        <dbReference type="Proteomes" id="UP001151002"/>
    </source>
</evidence>
<comment type="caution">
    <text evidence="2">The sequence shown here is derived from an EMBL/GenBank/DDBJ whole genome shotgun (WGS) entry which is preliminary data.</text>
</comment>
<feature type="transmembrane region" description="Helical" evidence="1">
    <location>
        <begin position="12"/>
        <end position="31"/>
    </location>
</feature>
<protein>
    <recommendedName>
        <fullName evidence="4">PH domain-containing protein</fullName>
    </recommendedName>
</protein>
<gene>
    <name evidence="2" type="ORF">OWR29_03810</name>
</gene>
<evidence type="ECO:0008006" key="4">
    <source>
        <dbReference type="Google" id="ProtNLM"/>
    </source>
</evidence>
<feature type="transmembrane region" description="Helical" evidence="1">
    <location>
        <begin position="37"/>
        <end position="55"/>
    </location>
</feature>
<keyword evidence="3" id="KW-1185">Reference proteome</keyword>
<proteinExistence type="predicted"/>
<dbReference type="RefSeq" id="WP_267560927.1">
    <property type="nucleotide sequence ID" value="NZ_JAPNTZ010000001.1"/>
</dbReference>
<accession>A0ABT4AS95</accession>
<keyword evidence="1" id="KW-1133">Transmembrane helix</keyword>
<reference evidence="2" key="1">
    <citation type="submission" date="2022-11" db="EMBL/GenBank/DDBJ databases">
        <authorList>
            <person name="Somphong A."/>
            <person name="Phongsopitanun W."/>
        </authorList>
    </citation>
    <scope>NUCLEOTIDE SEQUENCE</scope>
    <source>
        <strain evidence="2">Pm04-4</strain>
    </source>
</reference>
<dbReference type="Proteomes" id="UP001151002">
    <property type="component" value="Unassembled WGS sequence"/>
</dbReference>
<dbReference type="EMBL" id="JAPNTZ010000001">
    <property type="protein sequence ID" value="MCY1137111.1"/>
    <property type="molecule type" value="Genomic_DNA"/>
</dbReference>
<evidence type="ECO:0000313" key="2">
    <source>
        <dbReference type="EMBL" id="MCY1137111.1"/>
    </source>
</evidence>
<evidence type="ECO:0000256" key="1">
    <source>
        <dbReference type="SAM" id="Phobius"/>
    </source>
</evidence>
<sequence>MVERTYRYRGAWLIFPLMAVATVAFPIFAIFIDAAPWWAETLFLLIAIPMGWWWASRHMIYKLTLTDTELRLRAPLALYRIPLAEVEEIGFPADQGSSVVVRRDGRVFYVLTGSGFEEFADAVGRAAPDAEVRTNDMPRRLADWFR</sequence>
<organism evidence="2 3">
    <name type="scientific">Paractinoplanes pyxinae</name>
    <dbReference type="NCBI Taxonomy" id="2997416"/>
    <lineage>
        <taxon>Bacteria</taxon>
        <taxon>Bacillati</taxon>
        <taxon>Actinomycetota</taxon>
        <taxon>Actinomycetes</taxon>
        <taxon>Micromonosporales</taxon>
        <taxon>Micromonosporaceae</taxon>
        <taxon>Paractinoplanes</taxon>
    </lineage>
</organism>